<evidence type="ECO:0000313" key="3">
    <source>
        <dbReference type="Proteomes" id="UP001432000"/>
    </source>
</evidence>
<feature type="domain" description="AB hydrolase-1" evidence="1">
    <location>
        <begin position="27"/>
        <end position="261"/>
    </location>
</feature>
<dbReference type="GO" id="GO:0016787">
    <property type="term" value="F:hydrolase activity"/>
    <property type="evidence" value="ECO:0007669"/>
    <property type="project" value="UniProtKB-KW"/>
</dbReference>
<protein>
    <submittedName>
        <fullName evidence="2">Alpha/beta hydrolase</fullName>
    </submittedName>
</protein>
<dbReference type="InterPro" id="IPR050266">
    <property type="entry name" value="AB_hydrolase_sf"/>
</dbReference>
<dbReference type="EMBL" id="CP147846">
    <property type="protein sequence ID" value="WXG68498.1"/>
    <property type="molecule type" value="Genomic_DNA"/>
</dbReference>
<gene>
    <name evidence="2" type="ORF">WDS16_25470</name>
</gene>
<dbReference type="SUPFAM" id="SSF53474">
    <property type="entry name" value="alpha/beta-Hydrolases"/>
    <property type="match status" value="1"/>
</dbReference>
<keyword evidence="3" id="KW-1185">Reference proteome</keyword>
<dbReference type="InterPro" id="IPR029058">
    <property type="entry name" value="AB_hydrolase_fold"/>
</dbReference>
<dbReference type="PANTHER" id="PTHR43798">
    <property type="entry name" value="MONOACYLGLYCEROL LIPASE"/>
    <property type="match status" value="1"/>
</dbReference>
<dbReference type="RefSeq" id="WP_338888741.1">
    <property type="nucleotide sequence ID" value="NZ_CP147846.1"/>
</dbReference>
<dbReference type="InterPro" id="IPR000073">
    <property type="entry name" value="AB_hydrolase_1"/>
</dbReference>
<dbReference type="Pfam" id="PF00561">
    <property type="entry name" value="Abhydrolase_1"/>
    <property type="match status" value="1"/>
</dbReference>
<dbReference type="Gene3D" id="3.40.50.1820">
    <property type="entry name" value="alpha/beta hydrolase"/>
    <property type="match status" value="1"/>
</dbReference>
<reference evidence="2 3" key="1">
    <citation type="submission" date="2024-03" db="EMBL/GenBank/DDBJ databases">
        <title>Natural products discovery in diverse microorganisms through a two-stage MS feature dereplication strategy.</title>
        <authorList>
            <person name="Zhang R."/>
        </authorList>
    </citation>
    <scope>NUCLEOTIDE SEQUENCE [LARGE SCALE GENOMIC DNA]</scope>
    <source>
        <strain evidence="2 3">18930</strain>
    </source>
</reference>
<accession>A0ABZ2PMX7</accession>
<dbReference type="PRINTS" id="PR00111">
    <property type="entry name" value="ABHYDROLASE"/>
</dbReference>
<evidence type="ECO:0000313" key="2">
    <source>
        <dbReference type="EMBL" id="WXG68498.1"/>
    </source>
</evidence>
<organism evidence="2 3">
    <name type="scientific">Rhodococcus sovatensis</name>
    <dbReference type="NCBI Taxonomy" id="1805840"/>
    <lineage>
        <taxon>Bacteria</taxon>
        <taxon>Bacillati</taxon>
        <taxon>Actinomycetota</taxon>
        <taxon>Actinomycetes</taxon>
        <taxon>Mycobacteriales</taxon>
        <taxon>Nocardiaceae</taxon>
        <taxon>Rhodococcus</taxon>
    </lineage>
</organism>
<proteinExistence type="predicted"/>
<sequence>MTTWYLNRELRTEAGAVRWSTFGTGEPIVLLHGTPSSSLIWKDIAHGLALTRQVYVWDMLGFGQSDKNVGQNVGLAKQAEIFVELLDEWGLRSPSVVAHDVGGAVALRATLLGGRDFRDLTLVNAVSVDSWSSGGFFSAVKNNTAAFSALPEYAHRALVSSKISDGSYVGLSAGVLDTFVDPWTGSAGQGAFYRQYEHADETDTDEFQERLGDLTAPTTILWGRHDRWLDADYALRVRDRLPHTDFHWIEDSGHMVQHDAPALLLAHLLAPPGFPAQLQSRDK</sequence>
<name>A0ABZ2PMX7_9NOCA</name>
<dbReference type="Proteomes" id="UP001432000">
    <property type="component" value="Chromosome"/>
</dbReference>
<evidence type="ECO:0000259" key="1">
    <source>
        <dbReference type="Pfam" id="PF00561"/>
    </source>
</evidence>
<dbReference type="PANTHER" id="PTHR43798:SF33">
    <property type="entry name" value="HYDROLASE, PUTATIVE (AFU_ORTHOLOGUE AFUA_2G14860)-RELATED"/>
    <property type="match status" value="1"/>
</dbReference>
<keyword evidence="2" id="KW-0378">Hydrolase</keyword>